<accession>A0ABT9Z9C6</accession>
<sequence length="608" mass="71730">MSIALRDEDIVLLNEYADLSFDLDESIESAKIFLEELNKQPLNHCQFDSDIWGVAYLDGVNRTFFKFEKIKTSIQFVPHLNKEEKFEFVQVVKCWIAHLLQRVELYSVVRYFRCLHRFIEYSQCFNPDQKVLTEAKEKINQLNEKTKHNAFITCIGALNFLDYYQDLDSNNVYSNLLLELKEEMGLQFNVRTLPNPKDVFLFNQKLDEYFGALSPNSPEYLYFFPIYLWWNLSNKIPLRPFELCGIKRDGLKEKNNQFHIKLPRSNKKGSKKRNVNRIQLIDTVKISNDLGKAIQAYIDNTKKYGESETLLSSKANKQTYEAVFNRTNAKVKLNDSKYSLVNLYQDIDRFYELVIEKKFGLTVRPRETFDESTQILNDHYDFTYKIRPGDTRHFAFINLMKLGYNPVEIARLGGHLKLNSQYHYHSHEQFLIDIEILQLMNKFSYKKSFSTFKDEDETKNHNMRNAFTEHFGLEQLIKDKFVRATSSSGQTKNKKLDLGFCKDPLQRCKVNDCPLCDDWGISINEYREKREVIIKKVENAYNHIKDVVSTIIEIHKYIISQYNKAEDVDDLNIDLNRDLTIQAKQFKQAVQEYLELATIEQRKVDYNA</sequence>
<evidence type="ECO:0000313" key="3">
    <source>
        <dbReference type="Proteomes" id="UP001234495"/>
    </source>
</evidence>
<gene>
    <name evidence="2" type="ORF">J2S19_000116</name>
</gene>
<keyword evidence="1" id="KW-0233">DNA recombination</keyword>
<proteinExistence type="predicted"/>
<keyword evidence="3" id="KW-1185">Reference proteome</keyword>
<organism evidence="2 3">
    <name type="scientific">Metabacillus malikii</name>
    <dbReference type="NCBI Taxonomy" id="1504265"/>
    <lineage>
        <taxon>Bacteria</taxon>
        <taxon>Bacillati</taxon>
        <taxon>Bacillota</taxon>
        <taxon>Bacilli</taxon>
        <taxon>Bacillales</taxon>
        <taxon>Bacillaceae</taxon>
        <taxon>Metabacillus</taxon>
    </lineage>
</organism>
<evidence type="ECO:0000313" key="2">
    <source>
        <dbReference type="EMBL" id="MDQ0228866.1"/>
    </source>
</evidence>
<evidence type="ECO:0008006" key="4">
    <source>
        <dbReference type="Google" id="ProtNLM"/>
    </source>
</evidence>
<dbReference type="InterPro" id="IPR011010">
    <property type="entry name" value="DNA_brk_join_enz"/>
</dbReference>
<dbReference type="SUPFAM" id="SSF56349">
    <property type="entry name" value="DNA breaking-rejoining enzymes"/>
    <property type="match status" value="1"/>
</dbReference>
<name>A0ABT9Z9C6_9BACI</name>
<reference evidence="2 3" key="1">
    <citation type="submission" date="2023-07" db="EMBL/GenBank/DDBJ databases">
        <title>Genomic Encyclopedia of Type Strains, Phase IV (KMG-IV): sequencing the most valuable type-strain genomes for metagenomic binning, comparative biology and taxonomic classification.</title>
        <authorList>
            <person name="Goeker M."/>
        </authorList>
    </citation>
    <scope>NUCLEOTIDE SEQUENCE [LARGE SCALE GENOMIC DNA]</scope>
    <source>
        <strain evidence="2 3">DSM 29005</strain>
    </source>
</reference>
<dbReference type="Gene3D" id="1.10.443.10">
    <property type="entry name" value="Intergrase catalytic core"/>
    <property type="match status" value="1"/>
</dbReference>
<protein>
    <recommendedName>
        <fullName evidence="4">Integrase</fullName>
    </recommendedName>
</protein>
<comment type="caution">
    <text evidence="2">The sequence shown here is derived from an EMBL/GenBank/DDBJ whole genome shotgun (WGS) entry which is preliminary data.</text>
</comment>
<dbReference type="RefSeq" id="WP_307335607.1">
    <property type="nucleotide sequence ID" value="NZ_JAUSUD010000001.1"/>
</dbReference>
<dbReference type="EMBL" id="JAUSUD010000001">
    <property type="protein sequence ID" value="MDQ0228866.1"/>
    <property type="molecule type" value="Genomic_DNA"/>
</dbReference>
<dbReference type="Proteomes" id="UP001234495">
    <property type="component" value="Unassembled WGS sequence"/>
</dbReference>
<dbReference type="InterPro" id="IPR013762">
    <property type="entry name" value="Integrase-like_cat_sf"/>
</dbReference>
<evidence type="ECO:0000256" key="1">
    <source>
        <dbReference type="ARBA" id="ARBA00023172"/>
    </source>
</evidence>